<comment type="caution">
    <text evidence="12">The sequence shown here is derived from an EMBL/GenBank/DDBJ whole genome shotgun (WGS) entry which is preliminary data.</text>
</comment>
<dbReference type="PROSITE" id="PS00073">
    <property type="entry name" value="ACYL_COA_DH_2"/>
    <property type="match status" value="1"/>
</dbReference>
<keyword evidence="4 8" id="KW-0274">FAD</keyword>
<evidence type="ECO:0000259" key="9">
    <source>
        <dbReference type="Pfam" id="PF00441"/>
    </source>
</evidence>
<comment type="cofactor">
    <cofactor evidence="1 8">
        <name>FAD</name>
        <dbReference type="ChEBI" id="CHEBI:57692"/>
    </cofactor>
</comment>
<comment type="similarity">
    <text evidence="2 8">Belongs to the acyl-CoA dehydrogenase family.</text>
</comment>
<dbReference type="InterPro" id="IPR006091">
    <property type="entry name" value="Acyl-CoA_Oxase/DH_mid-dom"/>
</dbReference>
<proteinExistence type="inferred from homology"/>
<evidence type="ECO:0000256" key="6">
    <source>
        <dbReference type="ARBA" id="ARBA00066362"/>
    </source>
</evidence>
<dbReference type="Gene3D" id="2.40.110.10">
    <property type="entry name" value="Butyryl-CoA Dehydrogenase, subunit A, domain 2"/>
    <property type="match status" value="1"/>
</dbReference>
<keyword evidence="5 8" id="KW-0560">Oxidoreductase</keyword>
<dbReference type="Pfam" id="PF02771">
    <property type="entry name" value="Acyl-CoA_dh_N"/>
    <property type="match status" value="1"/>
</dbReference>
<feature type="domain" description="Acyl-CoA dehydrogenase/oxidase N-terminal" evidence="11">
    <location>
        <begin position="70"/>
        <end position="181"/>
    </location>
</feature>
<evidence type="ECO:0000256" key="2">
    <source>
        <dbReference type="ARBA" id="ARBA00009347"/>
    </source>
</evidence>
<feature type="domain" description="Acyl-CoA oxidase/dehydrogenase middle" evidence="10">
    <location>
        <begin position="187"/>
        <end position="281"/>
    </location>
</feature>
<evidence type="ECO:0000259" key="11">
    <source>
        <dbReference type="Pfam" id="PF02771"/>
    </source>
</evidence>
<dbReference type="AlphaFoldDB" id="A0A2W7QXA5"/>
<dbReference type="Pfam" id="PF00441">
    <property type="entry name" value="Acyl-CoA_dh_1"/>
    <property type="match status" value="1"/>
</dbReference>
<dbReference type="InterPro" id="IPR013786">
    <property type="entry name" value="AcylCoA_DH/ox_N"/>
</dbReference>
<evidence type="ECO:0000256" key="1">
    <source>
        <dbReference type="ARBA" id="ARBA00001974"/>
    </source>
</evidence>
<dbReference type="InterPro" id="IPR006089">
    <property type="entry name" value="Acyl-CoA_DH_CS"/>
</dbReference>
<dbReference type="FunFam" id="2.40.110.10:FF:000001">
    <property type="entry name" value="Acyl-CoA dehydrogenase, mitochondrial"/>
    <property type="match status" value="1"/>
</dbReference>
<dbReference type="Proteomes" id="UP000248882">
    <property type="component" value="Unassembled WGS sequence"/>
</dbReference>
<dbReference type="GO" id="GO:0050660">
    <property type="term" value="F:flavin adenine dinucleotide binding"/>
    <property type="evidence" value="ECO:0007669"/>
    <property type="project" value="InterPro"/>
</dbReference>
<dbReference type="InterPro" id="IPR037069">
    <property type="entry name" value="AcylCoA_DH/ox_N_sf"/>
</dbReference>
<dbReference type="EMBL" id="QKZT01000007">
    <property type="protein sequence ID" value="PZX52571.1"/>
    <property type="molecule type" value="Genomic_DNA"/>
</dbReference>
<protein>
    <recommendedName>
        <fullName evidence="7">Cyclohex-1-ene-1-carbonyl-CoA dehydrogenase</fullName>
        <ecNumber evidence="6">1.3.8.10</ecNumber>
    </recommendedName>
</protein>
<dbReference type="InterPro" id="IPR046373">
    <property type="entry name" value="Acyl-CoA_Oxase/DH_mid-dom_sf"/>
</dbReference>
<organism evidence="12 13">
    <name type="scientific">Algoriphagus chordae</name>
    <dbReference type="NCBI Taxonomy" id="237019"/>
    <lineage>
        <taxon>Bacteria</taxon>
        <taxon>Pseudomonadati</taxon>
        <taxon>Bacteroidota</taxon>
        <taxon>Cytophagia</taxon>
        <taxon>Cytophagales</taxon>
        <taxon>Cyclobacteriaceae</taxon>
        <taxon>Algoriphagus</taxon>
    </lineage>
</organism>
<evidence type="ECO:0000256" key="5">
    <source>
        <dbReference type="ARBA" id="ARBA00023002"/>
    </source>
</evidence>
<dbReference type="FunFam" id="1.10.540.10:FF:000002">
    <property type="entry name" value="Acyl-CoA dehydrogenase FadE19"/>
    <property type="match status" value="1"/>
</dbReference>
<dbReference type="InterPro" id="IPR036250">
    <property type="entry name" value="AcylCo_DH-like_C"/>
</dbReference>
<keyword evidence="3 8" id="KW-0285">Flavoprotein</keyword>
<dbReference type="EC" id="1.3.8.10" evidence="6"/>
<name>A0A2W7QXA5_9BACT</name>
<dbReference type="InterPro" id="IPR009075">
    <property type="entry name" value="AcylCo_DH/oxidase_C"/>
</dbReference>
<accession>A0A2W7QXA5</accession>
<dbReference type="Gene3D" id="1.20.140.10">
    <property type="entry name" value="Butyryl-CoA Dehydrogenase, subunit A, domain 3"/>
    <property type="match status" value="1"/>
</dbReference>
<evidence type="ECO:0000256" key="4">
    <source>
        <dbReference type="ARBA" id="ARBA00022827"/>
    </source>
</evidence>
<evidence type="ECO:0000256" key="3">
    <source>
        <dbReference type="ARBA" id="ARBA00022630"/>
    </source>
</evidence>
<dbReference type="InterPro" id="IPR009100">
    <property type="entry name" value="AcylCoA_DH/oxidase_NM_dom_sf"/>
</dbReference>
<feature type="domain" description="Acyl-CoA dehydrogenase/oxidase C-terminal" evidence="9">
    <location>
        <begin position="293"/>
        <end position="442"/>
    </location>
</feature>
<dbReference type="SUPFAM" id="SSF56645">
    <property type="entry name" value="Acyl-CoA dehydrogenase NM domain-like"/>
    <property type="match status" value="1"/>
</dbReference>
<gene>
    <name evidence="12" type="ORF">LV85_01873</name>
</gene>
<dbReference type="Pfam" id="PF02770">
    <property type="entry name" value="Acyl-CoA_dh_M"/>
    <property type="match status" value="1"/>
</dbReference>
<reference evidence="12 13" key="1">
    <citation type="submission" date="2018-06" db="EMBL/GenBank/DDBJ databases">
        <title>Genomic Encyclopedia of Archaeal and Bacterial Type Strains, Phase II (KMG-II): from individual species to whole genera.</title>
        <authorList>
            <person name="Goeker M."/>
        </authorList>
    </citation>
    <scope>NUCLEOTIDE SEQUENCE [LARGE SCALE GENOMIC DNA]</scope>
    <source>
        <strain evidence="12 13">DSM 19830</strain>
    </source>
</reference>
<dbReference type="Gene3D" id="1.10.540.10">
    <property type="entry name" value="Acyl-CoA dehydrogenase/oxidase, N-terminal domain"/>
    <property type="match status" value="1"/>
</dbReference>
<keyword evidence="13" id="KW-1185">Reference proteome</keyword>
<dbReference type="GO" id="GO:0003995">
    <property type="term" value="F:acyl-CoA dehydrogenase activity"/>
    <property type="evidence" value="ECO:0007669"/>
    <property type="project" value="InterPro"/>
</dbReference>
<dbReference type="SUPFAM" id="SSF47203">
    <property type="entry name" value="Acyl-CoA dehydrogenase C-terminal domain-like"/>
    <property type="match status" value="1"/>
</dbReference>
<dbReference type="PANTHER" id="PTHR43884:SF12">
    <property type="entry name" value="ISOVALERYL-COA DEHYDROGENASE, MITOCHONDRIAL-RELATED"/>
    <property type="match status" value="1"/>
</dbReference>
<evidence type="ECO:0000259" key="10">
    <source>
        <dbReference type="Pfam" id="PF02770"/>
    </source>
</evidence>
<evidence type="ECO:0000313" key="13">
    <source>
        <dbReference type="Proteomes" id="UP000248882"/>
    </source>
</evidence>
<dbReference type="FunFam" id="1.20.140.10:FF:000004">
    <property type="entry name" value="Acyl-CoA dehydrogenase FadE25"/>
    <property type="match status" value="1"/>
</dbReference>
<evidence type="ECO:0000313" key="12">
    <source>
        <dbReference type="EMBL" id="PZX52571.1"/>
    </source>
</evidence>
<sequence length="443" mass="48963">MPSNIISLIIKQLKLKPVINTFEGYAFENRQHLNLRQLSQRFAETKLFLNLRTSILRINPNIYMLNFTQNENQRMIAQMIRDFGAKEISPFRKDWDDRQFFPIDLFKKLGELGLMGVLIPTEYGGSGFGYNEYVTAIVELSKLDPSVGLSMAAHNSLCCGHIMAFGSEEQKKKYLPKLATCEWLGAWGLTEPNTGSDSGNMRTVAKKEGEYWIINGAKNFITHGVSGDVAVVIARTGEIGDSHGMTAFIVERGTAGFEGGRKEDKLGMRASETAEMIFTDCKIHESQVIGEVGNGFIQSMKVLDGGRISIAALGQGIAEGALEASIQYSKERHQFNKPISSFQGISFKLADMATQVEASSLLIFKAADLKNRGEKVTLAGAQAKYFSSEVAVSVSNEAVQIFGGYGFTKDYPVEKFYRDSKLCTIGEGTSEIQKMVIAREILK</sequence>
<evidence type="ECO:0000256" key="8">
    <source>
        <dbReference type="RuleBase" id="RU362125"/>
    </source>
</evidence>
<evidence type="ECO:0000256" key="7">
    <source>
        <dbReference type="ARBA" id="ARBA00072305"/>
    </source>
</evidence>
<dbReference type="PANTHER" id="PTHR43884">
    <property type="entry name" value="ACYL-COA DEHYDROGENASE"/>
    <property type="match status" value="1"/>
</dbReference>